<keyword evidence="10 14" id="KW-0376">Hydrogen peroxide</keyword>
<evidence type="ECO:0000256" key="7">
    <source>
        <dbReference type="ARBA" id="ARBA00022837"/>
    </source>
</evidence>
<evidence type="ECO:0000256" key="9">
    <source>
        <dbReference type="ARBA" id="ARBA00023004"/>
    </source>
</evidence>
<evidence type="ECO:0000256" key="15">
    <source>
        <dbReference type="SAM" id="MobiDB-lite"/>
    </source>
</evidence>
<accession>A0A3L6FJK9</accession>
<feature type="binding site" evidence="12">
    <location>
        <position position="248"/>
    </location>
    <ligand>
        <name>Ca(2+)</name>
        <dbReference type="ChEBI" id="CHEBI:29108"/>
        <label>2</label>
    </ligand>
</feature>
<comment type="similarity">
    <text evidence="14">Belongs to the peroxidase family. Classical plant (class III) peroxidase subfamily.</text>
</comment>
<keyword evidence="8 14" id="KW-0560">Oxidoreductase</keyword>
<dbReference type="EC" id="1.11.1.7" evidence="14"/>
<feature type="region of interest" description="Disordered" evidence="15">
    <location>
        <begin position="267"/>
        <end position="305"/>
    </location>
</feature>
<feature type="disulfide bond" evidence="13">
    <location>
        <begin position="208"/>
        <end position="237"/>
    </location>
</feature>
<keyword evidence="5 14" id="KW-0349">Heme</keyword>
<keyword evidence="6 12" id="KW-0479">Metal-binding</keyword>
<dbReference type="PANTHER" id="PTHR31517">
    <property type="match status" value="1"/>
</dbReference>
<evidence type="ECO:0000256" key="11">
    <source>
        <dbReference type="PIRSR" id="PIRSR600823-2"/>
    </source>
</evidence>
<feature type="chain" id="PRO_5017844366" description="Peroxidase" evidence="14">
    <location>
        <begin position="18"/>
        <end position="323"/>
    </location>
</feature>
<evidence type="ECO:0000256" key="8">
    <source>
        <dbReference type="ARBA" id="ARBA00023002"/>
    </source>
</evidence>
<dbReference type="PRINTS" id="PR00461">
    <property type="entry name" value="PLPEROXIDASE"/>
</dbReference>
<dbReference type="GO" id="GO:0042744">
    <property type="term" value="P:hydrogen peroxide catabolic process"/>
    <property type="evidence" value="ECO:0007669"/>
    <property type="project" value="UniProtKB-KW"/>
</dbReference>
<evidence type="ECO:0000259" key="16">
    <source>
        <dbReference type="PROSITE" id="PS50873"/>
    </source>
</evidence>
<evidence type="ECO:0000256" key="10">
    <source>
        <dbReference type="ARBA" id="ARBA00023324"/>
    </source>
</evidence>
<comment type="cofactor">
    <cofactor evidence="12 14">
        <name>Ca(2+)</name>
        <dbReference type="ChEBI" id="CHEBI:29108"/>
    </cofactor>
    <text evidence="12 14">Binds 2 calcium ions per subunit.</text>
</comment>
<dbReference type="Pfam" id="PF00141">
    <property type="entry name" value="peroxidase"/>
    <property type="match status" value="1"/>
</dbReference>
<feature type="binding site" evidence="12">
    <location>
        <position position="251"/>
    </location>
    <ligand>
        <name>Ca(2+)</name>
        <dbReference type="ChEBI" id="CHEBI:29108"/>
        <label>2</label>
    </ligand>
</feature>
<protein>
    <recommendedName>
        <fullName evidence="14">Peroxidase</fullName>
        <ecNumber evidence="14">1.11.1.7</ecNumber>
    </recommendedName>
</protein>
<dbReference type="PROSITE" id="PS50873">
    <property type="entry name" value="PEROXIDASE_4"/>
    <property type="match status" value="1"/>
</dbReference>
<dbReference type="Proteomes" id="UP000251960">
    <property type="component" value="Chromosome 3"/>
</dbReference>
<dbReference type="InterPro" id="IPR000823">
    <property type="entry name" value="Peroxidase_pln"/>
</dbReference>
<dbReference type="PANTHER" id="PTHR31517:SF84">
    <property type="entry name" value="PEROXIDASE"/>
    <property type="match status" value="1"/>
</dbReference>
<comment type="catalytic activity">
    <reaction evidence="1 14">
        <text>2 a phenolic donor + H2O2 = 2 a phenolic radical donor + 2 H2O</text>
        <dbReference type="Rhea" id="RHEA:56136"/>
        <dbReference type="ChEBI" id="CHEBI:15377"/>
        <dbReference type="ChEBI" id="CHEBI:16240"/>
        <dbReference type="ChEBI" id="CHEBI:139520"/>
        <dbReference type="ChEBI" id="CHEBI:139521"/>
        <dbReference type="EC" id="1.11.1.7"/>
    </reaction>
</comment>
<keyword evidence="7 12" id="KW-0106">Calcium</keyword>
<gene>
    <name evidence="17" type="primary">GSVIVT00037159001_7</name>
    <name evidence="17" type="ORF">Zm00014a_044454</name>
</gene>
<comment type="subcellular location">
    <subcellularLocation>
        <location evidence="2 14">Secreted</location>
    </subcellularLocation>
</comment>
<proteinExistence type="inferred from homology"/>
<dbReference type="GO" id="GO:0006979">
    <property type="term" value="P:response to oxidative stress"/>
    <property type="evidence" value="ECO:0007669"/>
    <property type="project" value="UniProtKB-UniRule"/>
</dbReference>
<dbReference type="AlphaFoldDB" id="A0A3L6FJK9"/>
<dbReference type="PROSITE" id="PS00435">
    <property type="entry name" value="PEROXIDASE_1"/>
    <property type="match status" value="1"/>
</dbReference>
<keyword evidence="13" id="KW-1015">Disulfide bond</keyword>
<dbReference type="GO" id="GO:0005576">
    <property type="term" value="C:extracellular region"/>
    <property type="evidence" value="ECO:0007669"/>
    <property type="project" value="UniProtKB-SubCell"/>
</dbReference>
<name>A0A3L6FJK9_MAIZE</name>
<dbReference type="ExpressionAtlas" id="A0A3L6FJK9">
    <property type="expression patterns" value="baseline"/>
</dbReference>
<comment type="function">
    <text evidence="14">Removal of H(2)O(2), oxidation of toxic reductants, biosynthesis and degradation of lignin, suberization, auxin catabolism, response to environmental stresses such as wounding, pathogen attack and oxidative stress.</text>
</comment>
<evidence type="ECO:0000256" key="2">
    <source>
        <dbReference type="ARBA" id="ARBA00004613"/>
    </source>
</evidence>
<dbReference type="SUPFAM" id="SSF48113">
    <property type="entry name" value="Heme-dependent peroxidases"/>
    <property type="match status" value="1"/>
</dbReference>
<dbReference type="EMBL" id="NCVQ01000004">
    <property type="protein sequence ID" value="PWZ33113.1"/>
    <property type="molecule type" value="Genomic_DNA"/>
</dbReference>
<feature type="region of interest" description="Disordered" evidence="15">
    <location>
        <begin position="81"/>
        <end position="170"/>
    </location>
</feature>
<keyword evidence="14" id="KW-0732">Signal</keyword>
<evidence type="ECO:0000256" key="12">
    <source>
        <dbReference type="PIRSR" id="PIRSR600823-3"/>
    </source>
</evidence>
<comment type="caution">
    <text evidence="17">The sequence shown here is derived from an EMBL/GenBank/DDBJ whole genome shotgun (WGS) entry which is preliminary data.</text>
</comment>
<comment type="cofactor">
    <cofactor evidence="12 14">
        <name>heme b</name>
        <dbReference type="ChEBI" id="CHEBI:60344"/>
    </cofactor>
    <text evidence="12 14">Binds 1 heme b (iron(II)-protoporphyrin IX) group per subunit.</text>
</comment>
<dbReference type="InterPro" id="IPR019793">
    <property type="entry name" value="Peroxidases_heam-ligand_BS"/>
</dbReference>
<keyword evidence="9 12" id="KW-0408">Iron</keyword>
<sequence>MPRSADVTLLLLVAVHALLVTHAALQLEGFYTSNTDCTVDVEATVASVVQQFISADRGVGAGLIRPPPLPRLLRQGLRRFGSHRREPSQPGPGEGVAVERRPPRAGGDPGGQAAARERVPRDRVLRRHPRLRRPRRVRSNVLSSGAIDYGVPSGRRDGLTSAASDDSRSLPPPFARLDRLTELFAAKGFTQDELVTLSGAHSVGRAHCASFSHRIHIHPTVSETMDAQYGAGLQQRCPTDAGDAVDQDQATPADLDNQYYRNLGAHQRQHDEADGAGQRGEPGAVGSQVCRRHAQDGRLGRRHRLTGDLQGEVRSFCNVTNRG</sequence>
<dbReference type="GO" id="GO:0020037">
    <property type="term" value="F:heme binding"/>
    <property type="evidence" value="ECO:0007669"/>
    <property type="project" value="UniProtKB-UniRule"/>
</dbReference>
<evidence type="ECO:0000256" key="4">
    <source>
        <dbReference type="ARBA" id="ARBA00022559"/>
    </source>
</evidence>
<feature type="compositionally biased region" description="Basic residues" evidence="15">
    <location>
        <begin position="124"/>
        <end position="138"/>
    </location>
</feature>
<evidence type="ECO:0000256" key="6">
    <source>
        <dbReference type="ARBA" id="ARBA00022723"/>
    </source>
</evidence>
<evidence type="ECO:0000256" key="1">
    <source>
        <dbReference type="ARBA" id="ARBA00000189"/>
    </source>
</evidence>
<feature type="binding site" description="axial binding residue" evidence="12">
    <location>
        <position position="201"/>
    </location>
    <ligand>
        <name>heme b</name>
        <dbReference type="ChEBI" id="CHEBI:60344"/>
    </ligand>
    <ligandPart>
        <name>Fe</name>
        <dbReference type="ChEBI" id="CHEBI:18248"/>
    </ligandPart>
</feature>
<dbReference type="Gene3D" id="1.10.420.10">
    <property type="entry name" value="Peroxidase, domain 2"/>
    <property type="match status" value="1"/>
</dbReference>
<dbReference type="GO" id="GO:0140825">
    <property type="term" value="F:lactoperoxidase activity"/>
    <property type="evidence" value="ECO:0007669"/>
    <property type="project" value="UniProtKB-EC"/>
</dbReference>
<dbReference type="InterPro" id="IPR002016">
    <property type="entry name" value="Haem_peroxidase"/>
</dbReference>
<evidence type="ECO:0000256" key="5">
    <source>
        <dbReference type="ARBA" id="ARBA00022617"/>
    </source>
</evidence>
<feature type="binding site" evidence="11">
    <location>
        <position position="171"/>
    </location>
    <ligand>
        <name>substrate</name>
    </ligand>
</feature>
<evidence type="ECO:0000256" key="3">
    <source>
        <dbReference type="ARBA" id="ARBA00006873"/>
    </source>
</evidence>
<dbReference type="GO" id="GO:0046872">
    <property type="term" value="F:metal ion binding"/>
    <property type="evidence" value="ECO:0007669"/>
    <property type="project" value="UniProtKB-UniRule"/>
</dbReference>
<comment type="similarity">
    <text evidence="3">Belongs to the peroxidase family. Ascorbate peroxidase subfamily.</text>
</comment>
<organism evidence="17">
    <name type="scientific">Zea mays</name>
    <name type="common">Maize</name>
    <dbReference type="NCBI Taxonomy" id="4577"/>
    <lineage>
        <taxon>Eukaryota</taxon>
        <taxon>Viridiplantae</taxon>
        <taxon>Streptophyta</taxon>
        <taxon>Embryophyta</taxon>
        <taxon>Tracheophyta</taxon>
        <taxon>Spermatophyta</taxon>
        <taxon>Magnoliopsida</taxon>
        <taxon>Liliopsida</taxon>
        <taxon>Poales</taxon>
        <taxon>Poaceae</taxon>
        <taxon>PACMAD clade</taxon>
        <taxon>Panicoideae</taxon>
        <taxon>Andropogonodae</taxon>
        <taxon>Andropogoneae</taxon>
        <taxon>Tripsacinae</taxon>
        <taxon>Zea</taxon>
    </lineage>
</organism>
<feature type="binding site" evidence="12">
    <location>
        <position position="256"/>
    </location>
    <ligand>
        <name>Ca(2+)</name>
        <dbReference type="ChEBI" id="CHEBI:29108"/>
        <label>2</label>
    </ligand>
</feature>
<reference evidence="17" key="1">
    <citation type="journal article" date="2018" name="Nat. Genet.">
        <title>Extensive intraspecific gene order and gene structural variations between Mo17 and other maize genomes.</title>
        <authorList>
            <person name="Sun S."/>
            <person name="Zhou Y."/>
            <person name="Chen J."/>
            <person name="Shi J."/>
            <person name="Zhao H."/>
            <person name="Zhao H."/>
            <person name="Song W."/>
            <person name="Zhang M."/>
            <person name="Cui Y."/>
            <person name="Dong X."/>
            <person name="Liu H."/>
            <person name="Ma X."/>
            <person name="Jiao Y."/>
            <person name="Wang B."/>
            <person name="Wei X."/>
            <person name="Stein J.C."/>
            <person name="Glaubitz J.C."/>
            <person name="Lu F."/>
            <person name="Yu G."/>
            <person name="Liang C."/>
            <person name="Fengler K."/>
            <person name="Li B."/>
            <person name="Rafalski A."/>
            <person name="Schnable P.S."/>
            <person name="Ware D.H."/>
            <person name="Buckler E.S."/>
            <person name="Lai J."/>
        </authorList>
    </citation>
    <scope>NUCLEOTIDE SEQUENCE [LARGE SCALE GENOMIC DNA]</scope>
    <source>
        <tissue evidence="17">Seedling</tissue>
    </source>
</reference>
<feature type="signal peptide" evidence="14">
    <location>
        <begin position="1"/>
        <end position="17"/>
    </location>
</feature>
<dbReference type="PRINTS" id="PR00458">
    <property type="entry name" value="PEROXIDASE"/>
</dbReference>
<evidence type="ECO:0000256" key="14">
    <source>
        <dbReference type="RuleBase" id="RU362060"/>
    </source>
</evidence>
<dbReference type="InterPro" id="IPR010255">
    <property type="entry name" value="Haem_peroxidase_sf"/>
</dbReference>
<evidence type="ECO:0000313" key="17">
    <source>
        <dbReference type="EMBL" id="PWZ33113.1"/>
    </source>
</evidence>
<evidence type="ECO:0000256" key="13">
    <source>
        <dbReference type="PIRSR" id="PIRSR600823-5"/>
    </source>
</evidence>
<feature type="domain" description="Plant heme peroxidase family profile" evidence="16">
    <location>
        <begin position="138"/>
        <end position="321"/>
    </location>
</feature>
<keyword evidence="4 14" id="KW-0575">Peroxidase</keyword>
<keyword evidence="14" id="KW-0964">Secreted</keyword>